<dbReference type="OMA" id="CARALLM"/>
<sequence length="300" mass="33396">MQAEPKLYNQIKAYLGSANEKIGDPRRQLIGYLLERDKEGLGRKPQEHYTQKIKRLSARPDSFSAFRNEARSPEKIGRHELKEHLQVNIYDIIAAGGEPSVVEKMLNHVDVNAVNPLQESLLHVAAEHGHLSLLGLLLRRGARLELRDQEGRTPLHRAANRDHGEVVRALMKAGACLYTLDAQRKNPVHLTATNEDLDCARALLMEERGRGVEDQTEPTFLHRAAQEDDQSLARKLLQAGAAVDVRTRQDKTALFYAVSGNNERTAGVLLEVGAAVDQVVLNEAVNLNNGSMLRLLLGEH</sequence>
<dbReference type="Proteomes" id="UP000694546">
    <property type="component" value="Chromosome 12"/>
</dbReference>
<keyword evidence="2 3" id="KW-0040">ANK repeat</keyword>
<evidence type="ECO:0000256" key="3">
    <source>
        <dbReference type="PROSITE-ProRule" id="PRU00023"/>
    </source>
</evidence>
<dbReference type="PROSITE" id="PS50297">
    <property type="entry name" value="ANK_REP_REGION"/>
    <property type="match status" value="2"/>
</dbReference>
<dbReference type="PRINTS" id="PR01415">
    <property type="entry name" value="ANKYRIN"/>
</dbReference>
<dbReference type="InterPro" id="IPR036770">
    <property type="entry name" value="Ankyrin_rpt-contain_sf"/>
</dbReference>
<dbReference type="PROSITE" id="PS50088">
    <property type="entry name" value="ANK_REPEAT"/>
    <property type="match status" value="3"/>
</dbReference>
<dbReference type="PANTHER" id="PTHR24178">
    <property type="entry name" value="MOLTING PROTEIN MLT-4"/>
    <property type="match status" value="1"/>
</dbReference>
<dbReference type="AlphaFoldDB" id="A0A8C5A300"/>
<feature type="repeat" description="ANK" evidence="3">
    <location>
        <begin position="117"/>
        <end position="149"/>
    </location>
</feature>
<evidence type="ECO:0000313" key="4">
    <source>
        <dbReference type="Ensembl" id="ENSGMOP00000023915.1"/>
    </source>
</evidence>
<name>A0A8C5A300_GADMO</name>
<dbReference type="Pfam" id="PF12796">
    <property type="entry name" value="Ank_2"/>
    <property type="match status" value="2"/>
</dbReference>
<dbReference type="Ensembl" id="ENSGMOT00000060817.1">
    <property type="protein sequence ID" value="ENSGMOP00000023915.1"/>
    <property type="gene ID" value="ENSGMOG00000035538.1"/>
</dbReference>
<evidence type="ECO:0000313" key="5">
    <source>
        <dbReference type="Proteomes" id="UP000694546"/>
    </source>
</evidence>
<dbReference type="Gene3D" id="1.25.40.20">
    <property type="entry name" value="Ankyrin repeat-containing domain"/>
    <property type="match status" value="2"/>
</dbReference>
<reference evidence="4" key="1">
    <citation type="submission" date="2025-08" db="UniProtKB">
        <authorList>
            <consortium name="Ensembl"/>
        </authorList>
    </citation>
    <scope>IDENTIFICATION</scope>
</reference>
<proteinExistence type="predicted"/>
<protein>
    <submittedName>
        <fullName evidence="4">Uncharacterized protein</fullName>
    </submittedName>
</protein>
<dbReference type="InterPro" id="IPR002110">
    <property type="entry name" value="Ankyrin_rpt"/>
</dbReference>
<evidence type="ECO:0000256" key="2">
    <source>
        <dbReference type="ARBA" id="ARBA00023043"/>
    </source>
</evidence>
<evidence type="ECO:0000256" key="1">
    <source>
        <dbReference type="ARBA" id="ARBA00022737"/>
    </source>
</evidence>
<dbReference type="SMART" id="SM00248">
    <property type="entry name" value="ANK"/>
    <property type="match status" value="5"/>
</dbReference>
<feature type="repeat" description="ANK" evidence="3">
    <location>
        <begin position="216"/>
        <end position="248"/>
    </location>
</feature>
<feature type="repeat" description="ANK" evidence="3">
    <location>
        <begin position="150"/>
        <end position="182"/>
    </location>
</feature>
<accession>A0A8C5A300</accession>
<reference evidence="4" key="2">
    <citation type="submission" date="2025-09" db="UniProtKB">
        <authorList>
            <consortium name="Ensembl"/>
        </authorList>
    </citation>
    <scope>IDENTIFICATION</scope>
</reference>
<dbReference type="SUPFAM" id="SSF48403">
    <property type="entry name" value="Ankyrin repeat"/>
    <property type="match status" value="1"/>
</dbReference>
<organism evidence="4 5">
    <name type="scientific">Gadus morhua</name>
    <name type="common">Atlantic cod</name>
    <dbReference type="NCBI Taxonomy" id="8049"/>
    <lineage>
        <taxon>Eukaryota</taxon>
        <taxon>Metazoa</taxon>
        <taxon>Chordata</taxon>
        <taxon>Craniata</taxon>
        <taxon>Vertebrata</taxon>
        <taxon>Euteleostomi</taxon>
        <taxon>Actinopterygii</taxon>
        <taxon>Neopterygii</taxon>
        <taxon>Teleostei</taxon>
        <taxon>Neoteleostei</taxon>
        <taxon>Acanthomorphata</taxon>
        <taxon>Zeiogadaria</taxon>
        <taxon>Gadariae</taxon>
        <taxon>Gadiformes</taxon>
        <taxon>Gadoidei</taxon>
        <taxon>Gadidae</taxon>
        <taxon>Gadus</taxon>
    </lineage>
</organism>
<dbReference type="GeneTree" id="ENSGT00940000165489"/>
<keyword evidence="1" id="KW-0677">Repeat</keyword>
<keyword evidence="5" id="KW-1185">Reference proteome</keyword>